<gene>
    <name evidence="1" type="ORF">CEK71_00755</name>
</gene>
<dbReference type="EMBL" id="CP022129">
    <property type="protein sequence ID" value="ASF44708.1"/>
    <property type="molecule type" value="Genomic_DNA"/>
</dbReference>
<proteinExistence type="predicted"/>
<dbReference type="Proteomes" id="UP000197019">
    <property type="component" value="Chromosome"/>
</dbReference>
<dbReference type="RefSeq" id="WP_088617591.1">
    <property type="nucleotide sequence ID" value="NZ_CP022129.1"/>
</dbReference>
<organism evidence="1 2">
    <name type="scientific">Methylovulum psychrotolerans</name>
    <dbReference type="NCBI Taxonomy" id="1704499"/>
    <lineage>
        <taxon>Bacteria</taxon>
        <taxon>Pseudomonadati</taxon>
        <taxon>Pseudomonadota</taxon>
        <taxon>Gammaproteobacteria</taxon>
        <taxon>Methylococcales</taxon>
        <taxon>Methylococcaceae</taxon>
        <taxon>Methylovulum</taxon>
    </lineage>
</organism>
<dbReference type="AlphaFoldDB" id="A0A1Z4BTW6"/>
<accession>A0A1Z4BTW6</accession>
<keyword evidence="2" id="KW-1185">Reference proteome</keyword>
<name>A0A1Z4BTW6_9GAMM</name>
<protein>
    <recommendedName>
        <fullName evidence="3">Sulfotransferase family protein</fullName>
    </recommendedName>
</protein>
<dbReference type="InterPro" id="IPR027417">
    <property type="entry name" value="P-loop_NTPase"/>
</dbReference>
<dbReference type="KEGG" id="mpsy:CEK71_00755"/>
<dbReference type="Pfam" id="PF13469">
    <property type="entry name" value="Sulfotransfer_3"/>
    <property type="match status" value="1"/>
</dbReference>
<reference evidence="1 2" key="1">
    <citation type="submission" date="2017-06" db="EMBL/GenBank/DDBJ databases">
        <title>Genome Sequencing of the methanotroph Methylovulum psychrotolerants str. HV10-M2 isolated from a high-altitude environment.</title>
        <authorList>
            <person name="Mateos-Rivera A."/>
        </authorList>
    </citation>
    <scope>NUCLEOTIDE SEQUENCE [LARGE SCALE GENOMIC DNA]</scope>
    <source>
        <strain evidence="1 2">HV10_M2</strain>
    </source>
</reference>
<evidence type="ECO:0000313" key="2">
    <source>
        <dbReference type="Proteomes" id="UP000197019"/>
    </source>
</evidence>
<evidence type="ECO:0008006" key="3">
    <source>
        <dbReference type="Google" id="ProtNLM"/>
    </source>
</evidence>
<sequence>MSNFWLLEYQTNIKIEDYNVDSVAFSIDTPRNGELFSNHMVEIAGWVVSLHEGFSVKSLVFIIGDRGFYEVTEFFPRPDVRKAIHATEDKVVELTCGFLASVPAYLTNEQSPLLLMAVVSDGVEEYSIDLCKLIFNSSRKELIGKLDFTPVVVTSTGRSGSTILCRALTRHPAAAVSNVLDNPGEMRFIEHFLMNCLIQTGQCPSTDLNKGSLYSSLEYLERPPFLAPSLFKKAEDSRLKGYICHTYPKVYQEGQFRLLANYFEACYTSEDKPAPTHLVEKSWDPIGIYLGHLMIEGFKEIILIRNFSDYLSSRIKFLKKIHQTDSLENEIELYALRIANFVRSIKSRGNCALVIRFEDLVSGDELVIGRILDFVGLENNPDILKSISSVILERDTVFEQHVTQDEQLDSAEKDLVGRIIDKFSAKFGVLGLPVE</sequence>
<dbReference type="Gene3D" id="3.40.50.300">
    <property type="entry name" value="P-loop containing nucleotide triphosphate hydrolases"/>
    <property type="match status" value="1"/>
</dbReference>
<evidence type="ECO:0000313" key="1">
    <source>
        <dbReference type="EMBL" id="ASF44708.1"/>
    </source>
</evidence>
<dbReference type="SUPFAM" id="SSF52540">
    <property type="entry name" value="P-loop containing nucleoside triphosphate hydrolases"/>
    <property type="match status" value="1"/>
</dbReference>